<proteinExistence type="inferred from homology"/>
<dbReference type="SUPFAM" id="SSF55816">
    <property type="entry name" value="5'-nucleotidase (syn. UDP-sugar hydrolase), C-terminal domain"/>
    <property type="match status" value="1"/>
</dbReference>
<evidence type="ECO:0000259" key="7">
    <source>
        <dbReference type="Pfam" id="PF00149"/>
    </source>
</evidence>
<feature type="compositionally biased region" description="Basic and acidic residues" evidence="6">
    <location>
        <begin position="1"/>
        <end position="14"/>
    </location>
</feature>
<dbReference type="OrthoDB" id="9775118at2"/>
<dbReference type="GO" id="GO:0000166">
    <property type="term" value="F:nucleotide binding"/>
    <property type="evidence" value="ECO:0007669"/>
    <property type="project" value="UniProtKB-KW"/>
</dbReference>
<organism evidence="9 10">
    <name type="scientific">Paenibacillus macerans</name>
    <name type="common">Bacillus macerans</name>
    <dbReference type="NCBI Taxonomy" id="44252"/>
    <lineage>
        <taxon>Bacteria</taxon>
        <taxon>Bacillati</taxon>
        <taxon>Bacillota</taxon>
        <taxon>Bacilli</taxon>
        <taxon>Bacillales</taxon>
        <taxon>Paenibacillaceae</taxon>
        <taxon>Paenibacillus</taxon>
    </lineage>
</organism>
<keyword evidence="4 5" id="KW-0547">Nucleotide-binding</keyword>
<evidence type="ECO:0000256" key="2">
    <source>
        <dbReference type="ARBA" id="ARBA00022723"/>
    </source>
</evidence>
<dbReference type="STRING" id="44252.DJ90_4695"/>
<dbReference type="GO" id="GO:0046872">
    <property type="term" value="F:metal ion binding"/>
    <property type="evidence" value="ECO:0007669"/>
    <property type="project" value="UniProtKB-KW"/>
</dbReference>
<dbReference type="InterPro" id="IPR006179">
    <property type="entry name" value="5_nucleotidase/apyrase"/>
</dbReference>
<dbReference type="CDD" id="cd07410">
    <property type="entry name" value="MPP_CpdB_N"/>
    <property type="match status" value="1"/>
</dbReference>
<evidence type="ECO:0008006" key="11">
    <source>
        <dbReference type="Google" id="ProtNLM"/>
    </source>
</evidence>
<protein>
    <recommendedName>
        <fullName evidence="11">Bifunctional metallophosphatase/5'-nucleotidase</fullName>
    </recommendedName>
</protein>
<dbReference type="Pfam" id="PF02872">
    <property type="entry name" value="5_nucleotid_C"/>
    <property type="match status" value="1"/>
</dbReference>
<dbReference type="HOGENOM" id="CLU_005854_4_4_9"/>
<dbReference type="SUPFAM" id="SSF56300">
    <property type="entry name" value="Metallo-dependent phosphatases"/>
    <property type="match status" value="1"/>
</dbReference>
<dbReference type="PRINTS" id="PR01607">
    <property type="entry name" value="APYRASEFAMLY"/>
</dbReference>
<dbReference type="GO" id="GO:0030288">
    <property type="term" value="C:outer membrane-bounded periplasmic space"/>
    <property type="evidence" value="ECO:0007669"/>
    <property type="project" value="TreeGrafter"/>
</dbReference>
<evidence type="ECO:0000259" key="8">
    <source>
        <dbReference type="Pfam" id="PF02872"/>
    </source>
</evidence>
<feature type="region of interest" description="Disordered" evidence="6">
    <location>
        <begin position="1"/>
        <end position="39"/>
    </location>
</feature>
<dbReference type="AlphaFoldDB" id="A0A090Y6W8"/>
<reference evidence="9 10" key="1">
    <citation type="submission" date="2014-04" db="EMBL/GenBank/DDBJ databases">
        <authorList>
            <person name="Bishop-Lilly K.A."/>
            <person name="Broomall S.M."/>
            <person name="Chain P.S."/>
            <person name="Chertkov O."/>
            <person name="Coyne S.R."/>
            <person name="Daligault H.E."/>
            <person name="Davenport K.W."/>
            <person name="Erkkila T."/>
            <person name="Frey K.G."/>
            <person name="Gibbons H.S."/>
            <person name="Gu W."/>
            <person name="Jaissle J."/>
            <person name="Johnson S.L."/>
            <person name="Koroleva G.I."/>
            <person name="Ladner J.T."/>
            <person name="Lo C.-C."/>
            <person name="Minogue T.D."/>
            <person name="Munk C."/>
            <person name="Palacios G.F."/>
            <person name="Redden C.L."/>
            <person name="Rosenzweig C.N."/>
            <person name="Scholz M.B."/>
            <person name="Teshima H."/>
            <person name="Xu Y."/>
        </authorList>
    </citation>
    <scope>NUCLEOTIDE SEQUENCE [LARGE SCALE GENOMIC DNA]</scope>
    <source>
        <strain evidence="9 10">8244</strain>
    </source>
</reference>
<dbReference type="InterPro" id="IPR041827">
    <property type="entry name" value="CpdB_N"/>
</dbReference>
<dbReference type="InterPro" id="IPR036907">
    <property type="entry name" value="5'-Nucleotdase_C_sf"/>
</dbReference>
<dbReference type="PANTHER" id="PTHR11575:SF6">
    <property type="entry name" value="2',3'-CYCLIC-NUCLEOTIDE 2'-PHOSPHODIESTERASE_3'-NUCLEOTIDASE"/>
    <property type="match status" value="1"/>
</dbReference>
<dbReference type="GO" id="GO:0009166">
    <property type="term" value="P:nucleotide catabolic process"/>
    <property type="evidence" value="ECO:0007669"/>
    <property type="project" value="InterPro"/>
</dbReference>
<keyword evidence="5" id="KW-0378">Hydrolase</keyword>
<evidence type="ECO:0000256" key="5">
    <source>
        <dbReference type="RuleBase" id="RU362119"/>
    </source>
</evidence>
<evidence type="ECO:0000256" key="4">
    <source>
        <dbReference type="ARBA" id="ARBA00022741"/>
    </source>
</evidence>
<evidence type="ECO:0000313" key="9">
    <source>
        <dbReference type="EMBL" id="KFM94209.1"/>
    </source>
</evidence>
<evidence type="ECO:0000256" key="3">
    <source>
        <dbReference type="ARBA" id="ARBA00022729"/>
    </source>
</evidence>
<accession>A0A090Y6W8</accession>
<sequence length="569" mass="63082">MEWRRIDTETRPDTGTDLPRAGNVEGSNAEDSQKGSLGDGTVSEAVCEILVTSDVHGHIYPTDYRTHEELPLGLAKLAAMIRRERERTPDLLLVDNGDVIQGSPLCSFYIKQRQEGSHPAVLVMNELGYDAAVPGNHEFNYGQRVLRRVMEDSRFPWLSAGIVDAGQGVPVFGRPYLVKTTEAGVKIAVLGVTTHYIPHWENPRHIEGWKFRDALETVKTWVPRIREQERPDLMVVAYHGGFERDLLTGEPAERLTGENQGYAMCMEVPGIDVLITGHQHRLIAAEAGGVTVIQPGSNGQALGKISVRLQKSADGAWAIRERKAELLIPDETTEADGKVLDLVRGLEVETQNWLDQPIGEVSGDMEIRSPLACRLADHPFMEFVNKVQMEAAGVGVSNAALLSNASKGFRGSITMRDVLTNFMYPNTLAVLRLKGKDIREALEQTANYFTVGEDGKIAVNPAYVEPKAQHYNYDMWEGIEYVLDVSRPPGRRVALLSYGGEPLRDDAEIDVVMNSYRAGGGGDYDMYRRKPVVKEIQTDMAELVAEYIRERGTITAACDHNWKVVASSQ</sequence>
<evidence type="ECO:0000256" key="6">
    <source>
        <dbReference type="SAM" id="MobiDB-lite"/>
    </source>
</evidence>
<dbReference type="EMBL" id="JMQA01000048">
    <property type="protein sequence ID" value="KFM94209.1"/>
    <property type="molecule type" value="Genomic_DNA"/>
</dbReference>
<keyword evidence="3" id="KW-0732">Signal</keyword>
<feature type="domain" description="5'-Nucleotidase C-terminal" evidence="8">
    <location>
        <begin position="359"/>
        <end position="527"/>
    </location>
</feature>
<comment type="similarity">
    <text evidence="1 5">Belongs to the 5'-nucleotidase family.</text>
</comment>
<dbReference type="Pfam" id="PF00149">
    <property type="entry name" value="Metallophos"/>
    <property type="match status" value="1"/>
</dbReference>
<dbReference type="InterPro" id="IPR004843">
    <property type="entry name" value="Calcineurin-like_PHP"/>
</dbReference>
<keyword evidence="2" id="KW-0479">Metal-binding</keyword>
<comment type="caution">
    <text evidence="9">The sequence shown here is derived from an EMBL/GenBank/DDBJ whole genome shotgun (WGS) entry which is preliminary data.</text>
</comment>
<dbReference type="PATRIC" id="fig|44252.3.peg.5787"/>
<keyword evidence="10" id="KW-1185">Reference proteome</keyword>
<feature type="domain" description="Calcineurin-like phosphoesterase" evidence="7">
    <location>
        <begin position="49"/>
        <end position="281"/>
    </location>
</feature>
<dbReference type="InterPro" id="IPR029052">
    <property type="entry name" value="Metallo-depent_PP-like"/>
</dbReference>
<evidence type="ECO:0000256" key="1">
    <source>
        <dbReference type="ARBA" id="ARBA00006654"/>
    </source>
</evidence>
<evidence type="ECO:0000313" key="10">
    <source>
        <dbReference type="Proteomes" id="UP000029278"/>
    </source>
</evidence>
<dbReference type="Proteomes" id="UP000029278">
    <property type="component" value="Unassembled WGS sequence"/>
</dbReference>
<dbReference type="Gene3D" id="3.90.780.10">
    <property type="entry name" value="5'-Nucleotidase, C-terminal domain"/>
    <property type="match status" value="1"/>
</dbReference>
<dbReference type="GO" id="GO:0016787">
    <property type="term" value="F:hydrolase activity"/>
    <property type="evidence" value="ECO:0007669"/>
    <property type="project" value="UniProtKB-KW"/>
</dbReference>
<dbReference type="PANTHER" id="PTHR11575">
    <property type="entry name" value="5'-NUCLEOTIDASE-RELATED"/>
    <property type="match status" value="1"/>
</dbReference>
<name>A0A090Y6W8_PAEMA</name>
<dbReference type="InterPro" id="IPR008334">
    <property type="entry name" value="5'-Nucleotdase_C"/>
</dbReference>
<dbReference type="Gene3D" id="3.60.21.10">
    <property type="match status" value="1"/>
</dbReference>
<gene>
    <name evidence="9" type="ORF">DJ90_4695</name>
</gene>